<dbReference type="EMBL" id="CM042041">
    <property type="protein sequence ID" value="KAI3712195.1"/>
    <property type="molecule type" value="Genomic_DNA"/>
</dbReference>
<organism evidence="1 2">
    <name type="scientific">Smallanthus sonchifolius</name>
    <dbReference type="NCBI Taxonomy" id="185202"/>
    <lineage>
        <taxon>Eukaryota</taxon>
        <taxon>Viridiplantae</taxon>
        <taxon>Streptophyta</taxon>
        <taxon>Embryophyta</taxon>
        <taxon>Tracheophyta</taxon>
        <taxon>Spermatophyta</taxon>
        <taxon>Magnoliopsida</taxon>
        <taxon>eudicotyledons</taxon>
        <taxon>Gunneridae</taxon>
        <taxon>Pentapetalae</taxon>
        <taxon>asterids</taxon>
        <taxon>campanulids</taxon>
        <taxon>Asterales</taxon>
        <taxon>Asteraceae</taxon>
        <taxon>Asteroideae</taxon>
        <taxon>Heliantheae alliance</taxon>
        <taxon>Millerieae</taxon>
        <taxon>Smallanthus</taxon>
    </lineage>
</organism>
<proteinExistence type="predicted"/>
<gene>
    <name evidence="1" type="ORF">L1987_70745</name>
</gene>
<sequence length="106" mass="12012">MERISNTAHNIVNGECAPVNDQSAPVYITIGDGGNIEGLANKMREPQPKYSAYREASFGHAILEIKNRTLAYYSWHRNADGYVVRADSVMFFNRYWHPKDDSTSKS</sequence>
<dbReference type="Proteomes" id="UP001056120">
    <property type="component" value="Linkage Group LG24"/>
</dbReference>
<reference evidence="2" key="1">
    <citation type="journal article" date="2022" name="Mol. Ecol. Resour.">
        <title>The genomes of chicory, endive, great burdock and yacon provide insights into Asteraceae palaeo-polyploidization history and plant inulin production.</title>
        <authorList>
            <person name="Fan W."/>
            <person name="Wang S."/>
            <person name="Wang H."/>
            <person name="Wang A."/>
            <person name="Jiang F."/>
            <person name="Liu H."/>
            <person name="Zhao H."/>
            <person name="Xu D."/>
            <person name="Zhang Y."/>
        </authorList>
    </citation>
    <scope>NUCLEOTIDE SEQUENCE [LARGE SCALE GENOMIC DNA]</scope>
    <source>
        <strain evidence="2">cv. Yunnan</strain>
    </source>
</reference>
<name>A0ACB9AUT4_9ASTR</name>
<reference evidence="1 2" key="2">
    <citation type="journal article" date="2022" name="Mol. Ecol. Resour.">
        <title>The genomes of chicory, endive, great burdock and yacon provide insights into Asteraceae paleo-polyploidization history and plant inulin production.</title>
        <authorList>
            <person name="Fan W."/>
            <person name="Wang S."/>
            <person name="Wang H."/>
            <person name="Wang A."/>
            <person name="Jiang F."/>
            <person name="Liu H."/>
            <person name="Zhao H."/>
            <person name="Xu D."/>
            <person name="Zhang Y."/>
        </authorList>
    </citation>
    <scope>NUCLEOTIDE SEQUENCE [LARGE SCALE GENOMIC DNA]</scope>
    <source>
        <strain evidence="2">cv. Yunnan</strain>
        <tissue evidence="1">Leaves</tissue>
    </source>
</reference>
<accession>A0ACB9AUT4</accession>
<protein>
    <submittedName>
        <fullName evidence="1">Uncharacterized protein</fullName>
    </submittedName>
</protein>
<keyword evidence="2" id="KW-1185">Reference proteome</keyword>
<evidence type="ECO:0000313" key="1">
    <source>
        <dbReference type="EMBL" id="KAI3712195.1"/>
    </source>
</evidence>
<comment type="caution">
    <text evidence="1">The sequence shown here is derived from an EMBL/GenBank/DDBJ whole genome shotgun (WGS) entry which is preliminary data.</text>
</comment>
<evidence type="ECO:0000313" key="2">
    <source>
        <dbReference type="Proteomes" id="UP001056120"/>
    </source>
</evidence>